<dbReference type="InterPro" id="IPR011249">
    <property type="entry name" value="Metalloenz_LuxS/M16"/>
</dbReference>
<evidence type="ECO:0000313" key="14">
    <source>
        <dbReference type="EMBL" id="KAK7333127.1"/>
    </source>
</evidence>
<keyword evidence="7" id="KW-0482">Metalloprotease</keyword>
<dbReference type="Pfam" id="PF22456">
    <property type="entry name" value="PqqF-like_C_4"/>
    <property type="match status" value="1"/>
</dbReference>
<dbReference type="Pfam" id="PF16187">
    <property type="entry name" value="Peptidase_M16_M"/>
    <property type="match status" value="1"/>
</dbReference>
<dbReference type="Pfam" id="PF05193">
    <property type="entry name" value="Peptidase_M16_C"/>
    <property type="match status" value="1"/>
</dbReference>
<dbReference type="InterPro" id="IPR054734">
    <property type="entry name" value="PqqF-like_C_4"/>
</dbReference>
<dbReference type="InterPro" id="IPR011765">
    <property type="entry name" value="Pept_M16_N"/>
</dbReference>
<feature type="domain" description="Coenzyme PQQ synthesis protein F-like C-terminal lobe" evidence="13">
    <location>
        <begin position="920"/>
        <end position="1019"/>
    </location>
</feature>
<reference evidence="14 15" key="1">
    <citation type="submission" date="2024-01" db="EMBL/GenBank/DDBJ databases">
        <title>The genomes of 5 underutilized Papilionoideae crops provide insights into root nodulation and disease resistanc.</title>
        <authorList>
            <person name="Jiang F."/>
        </authorList>
    </citation>
    <scope>NUCLEOTIDE SEQUENCE [LARGE SCALE GENOMIC DNA]</scope>
    <source>
        <strain evidence="14">JINMINGXINNONG_FW02</strain>
        <tissue evidence="14">Leaves</tissue>
    </source>
</reference>
<keyword evidence="4" id="KW-0479">Metal-binding</keyword>
<feature type="region of interest" description="Disordered" evidence="9">
    <location>
        <begin position="116"/>
        <end position="180"/>
    </location>
</feature>
<protein>
    <recommendedName>
        <fullName evidence="16">Nardilysin-like</fullName>
    </recommendedName>
</protein>
<evidence type="ECO:0008006" key="16">
    <source>
        <dbReference type="Google" id="ProtNLM"/>
    </source>
</evidence>
<dbReference type="InterPro" id="IPR050626">
    <property type="entry name" value="Peptidase_M16"/>
</dbReference>
<evidence type="ECO:0000256" key="5">
    <source>
        <dbReference type="ARBA" id="ARBA00022801"/>
    </source>
</evidence>
<dbReference type="PROSITE" id="PS00143">
    <property type="entry name" value="INSULINASE"/>
    <property type="match status" value="1"/>
</dbReference>
<evidence type="ECO:0000256" key="1">
    <source>
        <dbReference type="ARBA" id="ARBA00001947"/>
    </source>
</evidence>
<dbReference type="GO" id="GO:0006508">
    <property type="term" value="P:proteolysis"/>
    <property type="evidence" value="ECO:0007669"/>
    <property type="project" value="UniProtKB-KW"/>
</dbReference>
<feature type="domain" description="Peptidase M16 N-terminal" evidence="10">
    <location>
        <begin position="183"/>
        <end position="305"/>
    </location>
</feature>
<dbReference type="GO" id="GO:0005829">
    <property type="term" value="C:cytosol"/>
    <property type="evidence" value="ECO:0007669"/>
    <property type="project" value="TreeGrafter"/>
</dbReference>
<evidence type="ECO:0000256" key="4">
    <source>
        <dbReference type="ARBA" id="ARBA00022723"/>
    </source>
</evidence>
<dbReference type="FunFam" id="3.30.830.10:FF:000005">
    <property type="entry name" value="nardilysin isoform X1"/>
    <property type="match status" value="1"/>
</dbReference>
<evidence type="ECO:0000256" key="3">
    <source>
        <dbReference type="ARBA" id="ARBA00022670"/>
    </source>
</evidence>
<evidence type="ECO:0000256" key="7">
    <source>
        <dbReference type="ARBA" id="ARBA00023049"/>
    </source>
</evidence>
<evidence type="ECO:0000259" key="10">
    <source>
        <dbReference type="Pfam" id="PF00675"/>
    </source>
</evidence>
<dbReference type="SUPFAM" id="SSF63411">
    <property type="entry name" value="LuxS/MPP-like metallohydrolase"/>
    <property type="match status" value="4"/>
</dbReference>
<evidence type="ECO:0000256" key="6">
    <source>
        <dbReference type="ARBA" id="ARBA00022833"/>
    </source>
</evidence>
<keyword evidence="3" id="KW-0645">Protease</keyword>
<dbReference type="PANTHER" id="PTHR43690:SF18">
    <property type="entry name" value="INSULIN-DEGRADING ENZYME-RELATED"/>
    <property type="match status" value="1"/>
</dbReference>
<evidence type="ECO:0000256" key="2">
    <source>
        <dbReference type="ARBA" id="ARBA00007261"/>
    </source>
</evidence>
<dbReference type="GO" id="GO:0004222">
    <property type="term" value="F:metalloendopeptidase activity"/>
    <property type="evidence" value="ECO:0007669"/>
    <property type="project" value="InterPro"/>
</dbReference>
<comment type="cofactor">
    <cofactor evidence="1">
        <name>Zn(2+)</name>
        <dbReference type="ChEBI" id="CHEBI:29105"/>
    </cofactor>
</comment>
<comment type="caution">
    <text evidence="14">The sequence shown here is derived from an EMBL/GenBank/DDBJ whole genome shotgun (WGS) entry which is preliminary data.</text>
</comment>
<evidence type="ECO:0000256" key="9">
    <source>
        <dbReference type="SAM" id="MobiDB-lite"/>
    </source>
</evidence>
<dbReference type="Pfam" id="PF00675">
    <property type="entry name" value="Peptidase_M16"/>
    <property type="match status" value="1"/>
</dbReference>
<feature type="domain" description="Peptidase M16 C-terminal" evidence="11">
    <location>
        <begin position="338"/>
        <end position="518"/>
    </location>
</feature>
<dbReference type="FunFam" id="3.30.830.10:FF:000030">
    <property type="entry name" value="Insulin-degrading enzyme"/>
    <property type="match status" value="1"/>
</dbReference>
<dbReference type="GO" id="GO:0046872">
    <property type="term" value="F:metal ion binding"/>
    <property type="evidence" value="ECO:0007669"/>
    <property type="project" value="UniProtKB-KW"/>
</dbReference>
<keyword evidence="5" id="KW-0378">Hydrolase</keyword>
<name>A0AAN9LET8_PHACN</name>
<feature type="compositionally biased region" description="Basic and acidic residues" evidence="9">
    <location>
        <begin position="116"/>
        <end position="129"/>
    </location>
</feature>
<feature type="compositionally biased region" description="Acidic residues" evidence="9">
    <location>
        <begin position="130"/>
        <end position="169"/>
    </location>
</feature>
<evidence type="ECO:0000259" key="11">
    <source>
        <dbReference type="Pfam" id="PF05193"/>
    </source>
</evidence>
<dbReference type="EMBL" id="JAYMYR010000011">
    <property type="protein sequence ID" value="KAK7333127.1"/>
    <property type="molecule type" value="Genomic_DNA"/>
</dbReference>
<comment type="similarity">
    <text evidence="2 8">Belongs to the peptidase M16 family.</text>
</comment>
<gene>
    <name evidence="14" type="ORF">VNO80_29891</name>
</gene>
<dbReference type="InterPro" id="IPR001431">
    <property type="entry name" value="Pept_M16_Zn_BS"/>
</dbReference>
<organism evidence="14 15">
    <name type="scientific">Phaseolus coccineus</name>
    <name type="common">Scarlet runner bean</name>
    <name type="synonym">Phaseolus multiflorus</name>
    <dbReference type="NCBI Taxonomy" id="3886"/>
    <lineage>
        <taxon>Eukaryota</taxon>
        <taxon>Viridiplantae</taxon>
        <taxon>Streptophyta</taxon>
        <taxon>Embryophyta</taxon>
        <taxon>Tracheophyta</taxon>
        <taxon>Spermatophyta</taxon>
        <taxon>Magnoliopsida</taxon>
        <taxon>eudicotyledons</taxon>
        <taxon>Gunneridae</taxon>
        <taxon>Pentapetalae</taxon>
        <taxon>rosids</taxon>
        <taxon>fabids</taxon>
        <taxon>Fabales</taxon>
        <taxon>Fabaceae</taxon>
        <taxon>Papilionoideae</taxon>
        <taxon>50 kb inversion clade</taxon>
        <taxon>NPAAA clade</taxon>
        <taxon>indigoferoid/millettioid clade</taxon>
        <taxon>Phaseoleae</taxon>
        <taxon>Phaseolus</taxon>
    </lineage>
</organism>
<sequence length="1106" mass="126667">MSKESSLMLYPHQTTRKLGLLLPHPFLQAQITTTLSLSQLSLTNNAHNRFFAARPRSLTLHSHFLHNRKGKKQPLIMGMKKGASDHDDVVLKSPNDRRLYRLLRLPNGLRALLVHDPEIYPEGPPKHAPEEDEVEEGEEDEDDEEGEGEYDDDDDDDEEEEGDDDEVDGERDGVKGGGGAAAQSKKAAAAMCVGMGSFSDPNEAQGLAHFLEHMLFMGSDEFPDENEYDSYLSKHGGSSNAYTETEYTCYHFEVKREFLKGALKRFSQFFISPLVKMEAMEREVLAVDSEFNQVLQNDACRLQQLQCHTSAHNHPLNRFFWGNKKSLVDAMEKGINLREQILKLYGDYYHGGLMKLVVIGGESLDVLESWVVELFGAVKKGQANPVFSMEGPIWKSGKVYRLEAVKDVHILDLSWTLPCLHQEYLKKPEDYLAHLLGHEGRGSLLSFLKTRGLATSLSAGVGEEGIYRSSIAYVFVMSIHLTDSGIEKIFDIIGFVYQYLKLLRQDSPQEWIFKELQNIGNMDFRFVEEQPQDDYAAELAENMHFYPPEHVIYGDYVYKTWDEQLLKQVLGFFIPENMRVDVVSKSFLKSEDFQNEPWFGSRYTEEDISQNLMELWRNPPEIDASLHLPSKNEFIPSDFSIRASETCADDFANSTSPSCIVDEALIKFWYKPDSTFKVPRANTYFRISLKGGYADVKSCVLSELFIHLLKDELNEITYQASIAKLETSVNYVGDMLELKVYGFNEKLPVLLSKFFSVAKSFMPTDDRFKVIKEDMKRTLKNFNMKPLSHSTYLRLQVLCESFYDVDEKLHYLNDLCLDDLKAFVPGLLSQLYVEGLCHGNLSKEEAINISNIFKMNFPVNPLPIELRHAERVICLPSGANLVRDVSVKNKLEKNSVAELYFQFEQDFGLGSIKLKALIDLFEEIVEEPFFNQLRTKEQLGYVVECSPRVTYRVFGFCFCIQSSEYNPVYLQGRIDNFLNGLEELLDGLDGDSFENYKSGLMAKLLEKDPSLTYESNRLWNQIVDKRYIFDFSKKEADELGNITKHDVVEWYKTYFKPPSPKCRRLLIQVWGCNTDLKEAETPSKSVRVITDAAAFKLQSKFYPSFC</sequence>
<keyword evidence="6" id="KW-0862">Zinc</keyword>
<evidence type="ECO:0000259" key="13">
    <source>
        <dbReference type="Pfam" id="PF22456"/>
    </source>
</evidence>
<dbReference type="InterPro" id="IPR007863">
    <property type="entry name" value="Peptidase_M16_C"/>
</dbReference>
<dbReference type="Gene3D" id="3.30.830.10">
    <property type="entry name" value="Metalloenzyme, LuxS/M16 peptidase-like"/>
    <property type="match status" value="4"/>
</dbReference>
<feature type="domain" description="Peptidase M16 middle/third" evidence="12">
    <location>
        <begin position="524"/>
        <end position="810"/>
    </location>
</feature>
<evidence type="ECO:0000313" key="15">
    <source>
        <dbReference type="Proteomes" id="UP001374584"/>
    </source>
</evidence>
<dbReference type="AlphaFoldDB" id="A0AAN9LET8"/>
<dbReference type="FunFam" id="3.30.830.10:FF:000003">
    <property type="entry name" value="Insulin-degrading enzyme"/>
    <property type="match status" value="1"/>
</dbReference>
<evidence type="ECO:0000256" key="8">
    <source>
        <dbReference type="RuleBase" id="RU004447"/>
    </source>
</evidence>
<dbReference type="Proteomes" id="UP001374584">
    <property type="component" value="Unassembled WGS sequence"/>
</dbReference>
<dbReference type="PANTHER" id="PTHR43690">
    <property type="entry name" value="NARDILYSIN"/>
    <property type="match status" value="1"/>
</dbReference>
<dbReference type="InterPro" id="IPR032632">
    <property type="entry name" value="Peptidase_M16_M"/>
</dbReference>
<evidence type="ECO:0000259" key="12">
    <source>
        <dbReference type="Pfam" id="PF16187"/>
    </source>
</evidence>
<keyword evidence="15" id="KW-1185">Reference proteome</keyword>
<proteinExistence type="inferred from homology"/>
<accession>A0AAN9LET8</accession>